<name>A0A6A3X1B5_9STRA</name>
<dbReference type="AlphaFoldDB" id="A0A6A3X1B5"/>
<evidence type="ECO:0000313" key="2">
    <source>
        <dbReference type="Proteomes" id="UP000433483"/>
    </source>
</evidence>
<proteinExistence type="predicted"/>
<dbReference type="EMBL" id="QXGB01001218">
    <property type="protein sequence ID" value="KAE9194750.1"/>
    <property type="molecule type" value="Genomic_DNA"/>
</dbReference>
<sequence>MEQEILVHLSKVRVALDGMHAEMVDASDTRRRVARARHERRQGVQLHKFSEADFVLSATATDRSGLKLALVWRGPKKLVRALNDYTFQVQDIVAASKVSARDASRLQLYRDAAGSSVEELQ</sequence>
<evidence type="ECO:0000313" key="1">
    <source>
        <dbReference type="EMBL" id="KAE9194750.1"/>
    </source>
</evidence>
<reference evidence="1 2" key="1">
    <citation type="submission" date="2018-08" db="EMBL/GenBank/DDBJ databases">
        <title>Genomic investigation of the strawberry pathogen Phytophthora fragariae indicates pathogenicity is determined by transcriptional variation in three key races.</title>
        <authorList>
            <person name="Adams T.M."/>
            <person name="Armitage A.D."/>
            <person name="Sobczyk M.K."/>
            <person name="Bates H.J."/>
            <person name="Dunwell J.M."/>
            <person name="Nellist C.F."/>
            <person name="Harrison R.J."/>
        </authorList>
    </citation>
    <scope>NUCLEOTIDE SEQUENCE [LARGE SCALE GENOMIC DNA]</scope>
    <source>
        <strain evidence="1 2">NOV-27</strain>
    </source>
</reference>
<keyword evidence="2" id="KW-1185">Reference proteome</keyword>
<organism evidence="1 2">
    <name type="scientific">Phytophthora fragariae</name>
    <dbReference type="NCBI Taxonomy" id="53985"/>
    <lineage>
        <taxon>Eukaryota</taxon>
        <taxon>Sar</taxon>
        <taxon>Stramenopiles</taxon>
        <taxon>Oomycota</taxon>
        <taxon>Peronosporomycetes</taxon>
        <taxon>Peronosporales</taxon>
        <taxon>Peronosporaceae</taxon>
        <taxon>Phytophthora</taxon>
    </lineage>
</organism>
<protein>
    <submittedName>
        <fullName evidence="1">Uncharacterized protein</fullName>
    </submittedName>
</protein>
<comment type="caution">
    <text evidence="1">The sequence shown here is derived from an EMBL/GenBank/DDBJ whole genome shotgun (WGS) entry which is preliminary data.</text>
</comment>
<accession>A0A6A3X1B5</accession>
<dbReference type="OrthoDB" id="113338at2759"/>
<gene>
    <name evidence="1" type="ORF">PF005_g17566</name>
</gene>
<dbReference type="Proteomes" id="UP000433483">
    <property type="component" value="Unassembled WGS sequence"/>
</dbReference>